<dbReference type="InterPro" id="IPR000086">
    <property type="entry name" value="NUDIX_hydrolase_dom"/>
</dbReference>
<evidence type="ECO:0000256" key="1">
    <source>
        <dbReference type="ARBA" id="ARBA00001946"/>
    </source>
</evidence>
<keyword evidence="4" id="KW-0235">DNA replication</keyword>
<dbReference type="GO" id="GO:0044716">
    <property type="term" value="F:8-oxo-GDP phosphatase activity"/>
    <property type="evidence" value="ECO:0007669"/>
    <property type="project" value="TreeGrafter"/>
</dbReference>
<keyword evidence="5" id="KW-0479">Metal-binding</keyword>
<evidence type="ECO:0000256" key="10">
    <source>
        <dbReference type="ARBA" id="ARBA00035861"/>
    </source>
</evidence>
<organism evidence="14 15">
    <name type="scientific">Tessaracoccus antarcticus</name>
    <dbReference type="NCBI Taxonomy" id="2479848"/>
    <lineage>
        <taxon>Bacteria</taxon>
        <taxon>Bacillati</taxon>
        <taxon>Actinomycetota</taxon>
        <taxon>Actinomycetes</taxon>
        <taxon>Propionibacteriales</taxon>
        <taxon>Propionibacteriaceae</taxon>
        <taxon>Tessaracoccus</taxon>
    </lineage>
</organism>
<dbReference type="RefSeq" id="WP_121900090.1">
    <property type="nucleotide sequence ID" value="NZ_REFW01000001.1"/>
</dbReference>
<keyword evidence="9" id="KW-0234">DNA repair</keyword>
<dbReference type="GO" id="GO:0046872">
    <property type="term" value="F:metal ion binding"/>
    <property type="evidence" value="ECO:0007669"/>
    <property type="project" value="UniProtKB-KW"/>
</dbReference>
<evidence type="ECO:0000313" key="14">
    <source>
        <dbReference type="EMBL" id="RMB61543.1"/>
    </source>
</evidence>
<dbReference type="InterPro" id="IPR020476">
    <property type="entry name" value="Nudix_hydrolase"/>
</dbReference>
<evidence type="ECO:0000256" key="6">
    <source>
        <dbReference type="ARBA" id="ARBA00022763"/>
    </source>
</evidence>
<keyword evidence="15" id="KW-1185">Reference proteome</keyword>
<comment type="cofactor">
    <cofactor evidence="1">
        <name>Mg(2+)</name>
        <dbReference type="ChEBI" id="CHEBI:18420"/>
    </cofactor>
</comment>
<evidence type="ECO:0000256" key="9">
    <source>
        <dbReference type="ARBA" id="ARBA00023204"/>
    </source>
</evidence>
<evidence type="ECO:0000256" key="12">
    <source>
        <dbReference type="RuleBase" id="RU003476"/>
    </source>
</evidence>
<evidence type="ECO:0000313" key="15">
    <source>
        <dbReference type="Proteomes" id="UP000275256"/>
    </source>
</evidence>
<name>A0A3M0GIV0_9ACTN</name>
<dbReference type="EC" id="3.6.1.55" evidence="11"/>
<dbReference type="Pfam" id="PF00293">
    <property type="entry name" value="NUDIX"/>
    <property type="match status" value="1"/>
</dbReference>
<dbReference type="InterPro" id="IPR015797">
    <property type="entry name" value="NUDIX_hydrolase-like_dom_sf"/>
</dbReference>
<dbReference type="PANTHER" id="PTHR47707">
    <property type="entry name" value="8-OXO-DGTP DIPHOSPHATASE"/>
    <property type="match status" value="1"/>
</dbReference>
<evidence type="ECO:0000256" key="3">
    <source>
        <dbReference type="ARBA" id="ARBA00022457"/>
    </source>
</evidence>
<evidence type="ECO:0000256" key="4">
    <source>
        <dbReference type="ARBA" id="ARBA00022705"/>
    </source>
</evidence>
<comment type="caution">
    <text evidence="14">The sequence shown here is derived from an EMBL/GenBank/DDBJ whole genome shotgun (WGS) entry which is preliminary data.</text>
</comment>
<dbReference type="GO" id="GO:0044715">
    <property type="term" value="F:8-oxo-dGDP phosphatase activity"/>
    <property type="evidence" value="ECO:0007669"/>
    <property type="project" value="TreeGrafter"/>
</dbReference>
<keyword evidence="6" id="KW-0227">DNA damage</keyword>
<dbReference type="EMBL" id="REFW01000001">
    <property type="protein sequence ID" value="RMB61543.1"/>
    <property type="molecule type" value="Genomic_DNA"/>
</dbReference>
<dbReference type="CDD" id="cd03425">
    <property type="entry name" value="NUDIX_MutT_NudA_like"/>
    <property type="match status" value="1"/>
</dbReference>
<dbReference type="GO" id="GO:0006281">
    <property type="term" value="P:DNA repair"/>
    <property type="evidence" value="ECO:0007669"/>
    <property type="project" value="UniProtKB-KW"/>
</dbReference>
<dbReference type="PANTHER" id="PTHR47707:SF1">
    <property type="entry name" value="NUDIX HYDROLASE FAMILY PROTEIN"/>
    <property type="match status" value="1"/>
</dbReference>
<reference evidence="14 15" key="1">
    <citation type="submission" date="2018-10" db="EMBL/GenBank/DDBJ databases">
        <title>Tessaracoccus antarcticuss sp. nov., isolated from sediment.</title>
        <authorList>
            <person name="Zhou L.Y."/>
            <person name="Du Z.J."/>
        </authorList>
    </citation>
    <scope>NUCLEOTIDE SEQUENCE [LARGE SCALE GENOMIC DNA]</scope>
    <source>
        <strain evidence="14 15">JDX10</strain>
    </source>
</reference>
<gene>
    <name evidence="14" type="ORF">EAX62_02580</name>
</gene>
<dbReference type="GO" id="GO:0035539">
    <property type="term" value="F:8-oxo-7,8-dihydrodeoxyguanosine triphosphate pyrophosphatase activity"/>
    <property type="evidence" value="ECO:0007669"/>
    <property type="project" value="UniProtKB-EC"/>
</dbReference>
<sequence length="140" mass="15556">MGKQLVVGALIVDDVENPSHVLAARRSTPPAGKWEFPGGKVEEGESAQAALAREIREELDLSVRVERRLESSAGGRWPISATLEMELWWCSAQGEPRPVDSHDQLRWLDSATLGDVEWLPSDRAALPLIADRLARRPLRQ</sequence>
<proteinExistence type="inferred from homology"/>
<dbReference type="SUPFAM" id="SSF55811">
    <property type="entry name" value="Nudix"/>
    <property type="match status" value="1"/>
</dbReference>
<dbReference type="Proteomes" id="UP000275256">
    <property type="component" value="Unassembled WGS sequence"/>
</dbReference>
<keyword evidence="8" id="KW-0460">Magnesium</keyword>
<keyword evidence="3" id="KW-0515">Mutator protein</keyword>
<dbReference type="InterPro" id="IPR020084">
    <property type="entry name" value="NUDIX_hydrolase_CS"/>
</dbReference>
<dbReference type="AlphaFoldDB" id="A0A3M0GIV0"/>
<dbReference type="InterPro" id="IPR047127">
    <property type="entry name" value="MutT-like"/>
</dbReference>
<evidence type="ECO:0000259" key="13">
    <source>
        <dbReference type="PROSITE" id="PS51462"/>
    </source>
</evidence>
<dbReference type="Gene3D" id="3.90.79.10">
    <property type="entry name" value="Nucleoside Triphosphate Pyrophosphohydrolase"/>
    <property type="match status" value="1"/>
</dbReference>
<evidence type="ECO:0000256" key="11">
    <source>
        <dbReference type="ARBA" id="ARBA00038905"/>
    </source>
</evidence>
<dbReference type="OrthoDB" id="9804442at2"/>
<evidence type="ECO:0000256" key="5">
    <source>
        <dbReference type="ARBA" id="ARBA00022723"/>
    </source>
</evidence>
<comment type="catalytic activity">
    <reaction evidence="10">
        <text>8-oxo-dGTP + H2O = 8-oxo-dGMP + diphosphate + H(+)</text>
        <dbReference type="Rhea" id="RHEA:31575"/>
        <dbReference type="ChEBI" id="CHEBI:15377"/>
        <dbReference type="ChEBI" id="CHEBI:15378"/>
        <dbReference type="ChEBI" id="CHEBI:33019"/>
        <dbReference type="ChEBI" id="CHEBI:63224"/>
        <dbReference type="ChEBI" id="CHEBI:77896"/>
        <dbReference type="EC" id="3.6.1.55"/>
    </reaction>
</comment>
<dbReference type="PRINTS" id="PR00502">
    <property type="entry name" value="NUDIXFAMILY"/>
</dbReference>
<dbReference type="GO" id="GO:0008413">
    <property type="term" value="F:8-oxo-7,8-dihydroguanosine triphosphate pyrophosphatase activity"/>
    <property type="evidence" value="ECO:0007669"/>
    <property type="project" value="TreeGrafter"/>
</dbReference>
<evidence type="ECO:0000256" key="8">
    <source>
        <dbReference type="ARBA" id="ARBA00022842"/>
    </source>
</evidence>
<evidence type="ECO:0000256" key="7">
    <source>
        <dbReference type="ARBA" id="ARBA00022801"/>
    </source>
</evidence>
<accession>A0A3M0GIV0</accession>
<dbReference type="GO" id="GO:0006260">
    <property type="term" value="P:DNA replication"/>
    <property type="evidence" value="ECO:0007669"/>
    <property type="project" value="UniProtKB-KW"/>
</dbReference>
<dbReference type="PROSITE" id="PS00893">
    <property type="entry name" value="NUDIX_BOX"/>
    <property type="match status" value="1"/>
</dbReference>
<evidence type="ECO:0000256" key="2">
    <source>
        <dbReference type="ARBA" id="ARBA00005582"/>
    </source>
</evidence>
<dbReference type="PROSITE" id="PS51462">
    <property type="entry name" value="NUDIX"/>
    <property type="match status" value="1"/>
</dbReference>
<feature type="domain" description="Nudix hydrolase" evidence="13">
    <location>
        <begin position="2"/>
        <end position="130"/>
    </location>
</feature>
<protein>
    <recommendedName>
        <fullName evidence="11">8-oxo-dGTP diphosphatase</fullName>
        <ecNumber evidence="11">3.6.1.55</ecNumber>
    </recommendedName>
</protein>
<comment type="similarity">
    <text evidence="2 12">Belongs to the Nudix hydrolase family.</text>
</comment>
<keyword evidence="7 12" id="KW-0378">Hydrolase</keyword>